<dbReference type="EMBL" id="QPFP01000003">
    <property type="protein sequence ID" value="TEB38384.1"/>
    <property type="molecule type" value="Genomic_DNA"/>
</dbReference>
<dbReference type="GO" id="GO:0003677">
    <property type="term" value="F:DNA binding"/>
    <property type="evidence" value="ECO:0007669"/>
    <property type="project" value="InterPro"/>
</dbReference>
<comment type="caution">
    <text evidence="6">The sequence shown here is derived from an EMBL/GenBank/DDBJ whole genome shotgun (WGS) entry which is preliminary data.</text>
</comment>
<dbReference type="PANTHER" id="PTHR11800:SF2">
    <property type="entry name" value="DNA-DIRECTED RNA POLYMERASE II SUBUNIT RPB3"/>
    <property type="match status" value="1"/>
</dbReference>
<evidence type="ECO:0000313" key="7">
    <source>
        <dbReference type="Proteomes" id="UP000298030"/>
    </source>
</evidence>
<dbReference type="InterPro" id="IPR022842">
    <property type="entry name" value="RNAP_Rpo3/Rpb3/RPAC1"/>
</dbReference>
<dbReference type="OrthoDB" id="270173at2759"/>
<organism evidence="6 7">
    <name type="scientific">Coprinellus micaceus</name>
    <name type="common">Glistening ink-cap mushroom</name>
    <name type="synonym">Coprinus micaceus</name>
    <dbReference type="NCBI Taxonomy" id="71717"/>
    <lineage>
        <taxon>Eukaryota</taxon>
        <taxon>Fungi</taxon>
        <taxon>Dikarya</taxon>
        <taxon>Basidiomycota</taxon>
        <taxon>Agaricomycotina</taxon>
        <taxon>Agaricomycetes</taxon>
        <taxon>Agaricomycetidae</taxon>
        <taxon>Agaricales</taxon>
        <taxon>Agaricineae</taxon>
        <taxon>Psathyrellaceae</taxon>
        <taxon>Coprinellus</taxon>
    </lineage>
</organism>
<keyword evidence="1" id="KW-0240">DNA-directed RNA polymerase</keyword>
<accession>A0A4Y7TWR4</accession>
<dbReference type="InterPro" id="IPR001514">
    <property type="entry name" value="DNA-dir_RNA_pol_30-40kDasu_CS"/>
</dbReference>
<proteinExistence type="inferred from homology"/>
<dbReference type="GO" id="GO:0003899">
    <property type="term" value="F:DNA-directed RNA polymerase activity"/>
    <property type="evidence" value="ECO:0007669"/>
    <property type="project" value="InterPro"/>
</dbReference>
<feature type="compositionally biased region" description="Gly residues" evidence="4">
    <location>
        <begin position="300"/>
        <end position="319"/>
    </location>
</feature>
<dbReference type="InterPro" id="IPR036643">
    <property type="entry name" value="RNApol_insert_sf"/>
</dbReference>
<evidence type="ECO:0000256" key="1">
    <source>
        <dbReference type="ARBA" id="ARBA00022478"/>
    </source>
</evidence>
<evidence type="ECO:0000259" key="5">
    <source>
        <dbReference type="SMART" id="SM00662"/>
    </source>
</evidence>
<keyword evidence="7" id="KW-1185">Reference proteome</keyword>
<dbReference type="GO" id="GO:0046983">
    <property type="term" value="F:protein dimerization activity"/>
    <property type="evidence" value="ECO:0007669"/>
    <property type="project" value="InterPro"/>
</dbReference>
<feature type="region of interest" description="Disordered" evidence="4">
    <location>
        <begin position="282"/>
        <end position="396"/>
    </location>
</feature>
<dbReference type="InterPro" id="IPR011263">
    <property type="entry name" value="DNA-dir_RNA_pol_RpoA/D/Rpb3"/>
</dbReference>
<dbReference type="HAMAP" id="MF_00320">
    <property type="entry name" value="RNApol_arch_Rpo3"/>
    <property type="match status" value="1"/>
</dbReference>
<feature type="domain" description="DNA-directed RNA polymerase RpoA/D/Rpb3-type" evidence="5">
    <location>
        <begin position="12"/>
        <end position="274"/>
    </location>
</feature>
<feature type="compositionally biased region" description="Gly residues" evidence="4">
    <location>
        <begin position="369"/>
        <end position="382"/>
    </location>
</feature>
<dbReference type="STRING" id="71717.A0A4Y7TWR4"/>
<gene>
    <name evidence="6" type="ORF">FA13DRAFT_1726065</name>
</gene>
<comment type="similarity">
    <text evidence="3">Belongs to the archaeal Rpo3/eukaryotic RPB3 RNA polymerase subunit family.</text>
</comment>
<sequence>MQAAEDAGPSDAVDFVLENVDLAFANSLRRVMMADLPTVAIDLVQFLENTSVLPDEYIAHRLGLIPLVSANCDEAIRYTRDCTCLRGCSFCSVTLELNVKCEDDTTMEVTSNHLEVVPYVNDDDVDTIDNGDEIAKRSPNFGWPVGKSDDSVPPILIGKIRKGQHIHVRCTAKKGIAKEHAKWSPCSAVSFEYDPHNKLRHTSYWFEQDIKDEWPLSENAKEEEPPRDDEPFDFNAKPNKFYFNVETDGSLGPQEVVMKGLAELQTKLANLILGLKNPDADMDGAGGGAPTWEGAPAGPPTGGGGWGGAPGGGGGGAWGGSASPSRAWGASPRGAGGAASTTAGTSAWGGSTAAWSSSGTSPANSAGAASGGASGWGAGSNAGWGSPAQQTSGWNV</sequence>
<evidence type="ECO:0000313" key="6">
    <source>
        <dbReference type="EMBL" id="TEB38384.1"/>
    </source>
</evidence>
<name>A0A4Y7TWR4_COPMI</name>
<dbReference type="Gene3D" id="3.30.1360.10">
    <property type="entry name" value="RNA polymerase, RBP11-like subunit"/>
    <property type="match status" value="1"/>
</dbReference>
<evidence type="ECO:0000256" key="2">
    <source>
        <dbReference type="ARBA" id="ARBA00023163"/>
    </source>
</evidence>
<dbReference type="PANTHER" id="PTHR11800">
    <property type="entry name" value="DNA-DIRECTED RNA POLYMERASE"/>
    <property type="match status" value="1"/>
</dbReference>
<feature type="compositionally biased region" description="Low complexity" evidence="4">
    <location>
        <begin position="320"/>
        <end position="368"/>
    </location>
</feature>
<evidence type="ECO:0000256" key="4">
    <source>
        <dbReference type="SAM" id="MobiDB-lite"/>
    </source>
</evidence>
<dbReference type="AlphaFoldDB" id="A0A4Y7TWR4"/>
<dbReference type="InterPro" id="IPR011262">
    <property type="entry name" value="DNA-dir_RNA_pol_insert"/>
</dbReference>
<dbReference type="GO" id="GO:0005665">
    <property type="term" value="C:RNA polymerase II, core complex"/>
    <property type="evidence" value="ECO:0007669"/>
    <property type="project" value="TreeGrafter"/>
</dbReference>
<protein>
    <recommendedName>
        <fullName evidence="5">DNA-directed RNA polymerase RpoA/D/Rpb3-type domain-containing protein</fullName>
    </recommendedName>
</protein>
<dbReference type="GO" id="GO:0006366">
    <property type="term" value="P:transcription by RNA polymerase II"/>
    <property type="evidence" value="ECO:0007669"/>
    <property type="project" value="TreeGrafter"/>
</dbReference>
<dbReference type="Proteomes" id="UP000298030">
    <property type="component" value="Unassembled WGS sequence"/>
</dbReference>
<evidence type="ECO:0000256" key="3">
    <source>
        <dbReference type="ARBA" id="ARBA00025804"/>
    </source>
</evidence>
<dbReference type="SMART" id="SM00662">
    <property type="entry name" value="RPOLD"/>
    <property type="match status" value="1"/>
</dbReference>
<dbReference type="SUPFAM" id="SSF55257">
    <property type="entry name" value="RBP11-like subunits of RNA polymerase"/>
    <property type="match status" value="1"/>
</dbReference>
<dbReference type="InterPro" id="IPR036603">
    <property type="entry name" value="RBP11-like"/>
</dbReference>
<dbReference type="Pfam" id="PF01193">
    <property type="entry name" value="RNA_pol_L"/>
    <property type="match status" value="1"/>
</dbReference>
<dbReference type="InterPro" id="IPR050518">
    <property type="entry name" value="Rpo3/RPB3_RNA_Pol_subunit"/>
</dbReference>
<reference evidence="6 7" key="1">
    <citation type="journal article" date="2019" name="Nat. Ecol. Evol.">
        <title>Megaphylogeny resolves global patterns of mushroom evolution.</title>
        <authorList>
            <person name="Varga T."/>
            <person name="Krizsan K."/>
            <person name="Foldi C."/>
            <person name="Dima B."/>
            <person name="Sanchez-Garcia M."/>
            <person name="Sanchez-Ramirez S."/>
            <person name="Szollosi G.J."/>
            <person name="Szarkandi J.G."/>
            <person name="Papp V."/>
            <person name="Albert L."/>
            <person name="Andreopoulos W."/>
            <person name="Angelini C."/>
            <person name="Antonin V."/>
            <person name="Barry K.W."/>
            <person name="Bougher N.L."/>
            <person name="Buchanan P."/>
            <person name="Buyck B."/>
            <person name="Bense V."/>
            <person name="Catcheside P."/>
            <person name="Chovatia M."/>
            <person name="Cooper J."/>
            <person name="Damon W."/>
            <person name="Desjardin D."/>
            <person name="Finy P."/>
            <person name="Geml J."/>
            <person name="Haridas S."/>
            <person name="Hughes K."/>
            <person name="Justo A."/>
            <person name="Karasinski D."/>
            <person name="Kautmanova I."/>
            <person name="Kiss B."/>
            <person name="Kocsube S."/>
            <person name="Kotiranta H."/>
            <person name="LaButti K.M."/>
            <person name="Lechner B.E."/>
            <person name="Liimatainen K."/>
            <person name="Lipzen A."/>
            <person name="Lukacs Z."/>
            <person name="Mihaltcheva S."/>
            <person name="Morgado L.N."/>
            <person name="Niskanen T."/>
            <person name="Noordeloos M.E."/>
            <person name="Ohm R.A."/>
            <person name="Ortiz-Santana B."/>
            <person name="Ovrebo C."/>
            <person name="Racz N."/>
            <person name="Riley R."/>
            <person name="Savchenko A."/>
            <person name="Shiryaev A."/>
            <person name="Soop K."/>
            <person name="Spirin V."/>
            <person name="Szebenyi C."/>
            <person name="Tomsovsky M."/>
            <person name="Tulloss R.E."/>
            <person name="Uehling J."/>
            <person name="Grigoriev I.V."/>
            <person name="Vagvolgyi C."/>
            <person name="Papp T."/>
            <person name="Martin F.M."/>
            <person name="Miettinen O."/>
            <person name="Hibbett D.S."/>
            <person name="Nagy L.G."/>
        </authorList>
    </citation>
    <scope>NUCLEOTIDE SEQUENCE [LARGE SCALE GENOMIC DNA]</scope>
    <source>
        <strain evidence="6 7">FP101781</strain>
    </source>
</reference>
<keyword evidence="2" id="KW-0804">Transcription</keyword>
<dbReference type="PROSITE" id="PS00446">
    <property type="entry name" value="RNA_POL_D_30KD"/>
    <property type="match status" value="1"/>
</dbReference>
<dbReference type="SUPFAM" id="SSF56553">
    <property type="entry name" value="Insert subdomain of RNA polymerase alpha subunit"/>
    <property type="match status" value="1"/>
</dbReference>
<dbReference type="Pfam" id="PF01000">
    <property type="entry name" value="RNA_pol_A_bac"/>
    <property type="match status" value="1"/>
</dbReference>
<dbReference type="Gene3D" id="2.170.120.12">
    <property type="entry name" value="DNA-directed RNA polymerase, insert domain"/>
    <property type="match status" value="1"/>
</dbReference>
<dbReference type="CDD" id="cd07031">
    <property type="entry name" value="RNAP_II_RPB3"/>
    <property type="match status" value="1"/>
</dbReference>